<evidence type="ECO:0000256" key="1">
    <source>
        <dbReference type="SAM" id="MobiDB-lite"/>
    </source>
</evidence>
<name>A0ABR1YBK4_9PEZI</name>
<protein>
    <recommendedName>
        <fullName evidence="2">NTF2 domain-containing protein</fullName>
    </recommendedName>
</protein>
<accession>A0ABR1YBK4</accession>
<feature type="domain" description="NTF2" evidence="2">
    <location>
        <begin position="42"/>
        <end position="219"/>
    </location>
</feature>
<evidence type="ECO:0000313" key="4">
    <source>
        <dbReference type="Proteomes" id="UP001492380"/>
    </source>
</evidence>
<sequence length="221" mass="23752">MTTPNAPVFGGPFVGPSGPFVANMPSAPTLPLDTLTHVASTAADSIIDTYHDALKAARGTLPSFYVPPATAADGKKTPNILWNGNSYNDGEAFREAYEEDMPGHTYYDVQSVDAQVLFVEPEDDGAVAANTTDATPNGEPAAVNGASPPKAPKKEEDRVRSILVQASGFVRLQEHKDGPQRAFSETIVLVRNPAVEKDRARGLTGDGRRWLIQSQVFRYIV</sequence>
<comment type="caution">
    <text evidence="3">The sequence shown here is derived from an EMBL/GenBank/DDBJ whole genome shotgun (WGS) entry which is preliminary data.</text>
</comment>
<dbReference type="Proteomes" id="UP001492380">
    <property type="component" value="Unassembled WGS sequence"/>
</dbReference>
<dbReference type="InterPro" id="IPR018222">
    <property type="entry name" value="Nuclear_transport_factor_2_euk"/>
</dbReference>
<keyword evidence="4" id="KW-1185">Reference proteome</keyword>
<evidence type="ECO:0000259" key="2">
    <source>
        <dbReference type="PROSITE" id="PS50177"/>
    </source>
</evidence>
<reference evidence="3 4" key="1">
    <citation type="submission" date="2024-04" db="EMBL/GenBank/DDBJ databases">
        <title>Phyllosticta paracitricarpa is synonymous to the EU quarantine fungus P. citricarpa based on phylogenomic analyses.</title>
        <authorList>
            <consortium name="Lawrence Berkeley National Laboratory"/>
            <person name="Van Ingen-Buijs V.A."/>
            <person name="Van Westerhoven A.C."/>
            <person name="Haridas S."/>
            <person name="Skiadas P."/>
            <person name="Martin F."/>
            <person name="Groenewald J.Z."/>
            <person name="Crous P.W."/>
            <person name="Seidl M.F."/>
        </authorList>
    </citation>
    <scope>NUCLEOTIDE SEQUENCE [LARGE SCALE GENOMIC DNA]</scope>
    <source>
        <strain evidence="3 4">CBS 123374</strain>
    </source>
</reference>
<feature type="region of interest" description="Disordered" evidence="1">
    <location>
        <begin position="127"/>
        <end position="156"/>
    </location>
</feature>
<gene>
    <name evidence="3" type="ORF">HDK90DRAFT_92677</name>
</gene>
<dbReference type="InterPro" id="IPR032710">
    <property type="entry name" value="NTF2-like_dom_sf"/>
</dbReference>
<proteinExistence type="predicted"/>
<evidence type="ECO:0000313" key="3">
    <source>
        <dbReference type="EMBL" id="KAK8224813.1"/>
    </source>
</evidence>
<dbReference type="SUPFAM" id="SSF54427">
    <property type="entry name" value="NTF2-like"/>
    <property type="match status" value="1"/>
</dbReference>
<dbReference type="PROSITE" id="PS50177">
    <property type="entry name" value="NTF2_DOMAIN"/>
    <property type="match status" value="1"/>
</dbReference>
<organism evidence="3 4">
    <name type="scientific">Phyllosticta capitalensis</name>
    <dbReference type="NCBI Taxonomy" id="121624"/>
    <lineage>
        <taxon>Eukaryota</taxon>
        <taxon>Fungi</taxon>
        <taxon>Dikarya</taxon>
        <taxon>Ascomycota</taxon>
        <taxon>Pezizomycotina</taxon>
        <taxon>Dothideomycetes</taxon>
        <taxon>Dothideomycetes incertae sedis</taxon>
        <taxon>Botryosphaeriales</taxon>
        <taxon>Phyllostictaceae</taxon>
        <taxon>Phyllosticta</taxon>
    </lineage>
</organism>
<dbReference type="EMBL" id="JBBWRZ010000012">
    <property type="protein sequence ID" value="KAK8224813.1"/>
    <property type="molecule type" value="Genomic_DNA"/>
</dbReference>
<dbReference type="Gene3D" id="3.10.450.50">
    <property type="match status" value="1"/>
</dbReference>